<proteinExistence type="predicted"/>
<evidence type="ECO:0000313" key="1">
    <source>
        <dbReference type="EMBL" id="PIS14935.1"/>
    </source>
</evidence>
<gene>
    <name evidence="1" type="ORF">COT64_00040</name>
</gene>
<evidence type="ECO:0000313" key="2">
    <source>
        <dbReference type="Proteomes" id="UP000230775"/>
    </source>
</evidence>
<accession>A0A2H0WQN7</accession>
<sequence>MGKTKVDKVLFRVSLPVSILKEGKYFIAYTPVLDLSTSGRSFEKAKERFGKVVQIFFEELLEKGTLDEVLGDLGWRKIKKEWTPPFVVAQESENFRVPLSL</sequence>
<organism evidence="1 2">
    <name type="scientific">Candidatus Shapirobacteria bacterium CG09_land_8_20_14_0_10_39_12</name>
    <dbReference type="NCBI Taxonomy" id="1974885"/>
    <lineage>
        <taxon>Bacteria</taxon>
        <taxon>Candidatus Shapironibacteriota</taxon>
    </lineage>
</organism>
<reference evidence="2" key="1">
    <citation type="submission" date="2017-09" db="EMBL/GenBank/DDBJ databases">
        <title>Depth-based differentiation of microbial function through sediment-hosted aquifers and enrichment of novel symbionts in the deep terrestrial subsurface.</title>
        <authorList>
            <person name="Probst A.J."/>
            <person name="Ladd B."/>
            <person name="Jarett J.K."/>
            <person name="Geller-Mcgrath D.E."/>
            <person name="Sieber C.M.K."/>
            <person name="Emerson J.B."/>
            <person name="Anantharaman K."/>
            <person name="Thomas B.C."/>
            <person name="Malmstrom R."/>
            <person name="Stieglmeier M."/>
            <person name="Klingl A."/>
            <person name="Woyke T."/>
            <person name="Ryan C.M."/>
            <person name="Banfield J.F."/>
        </authorList>
    </citation>
    <scope>NUCLEOTIDE SEQUENCE [LARGE SCALE GENOMIC DNA]</scope>
</reference>
<dbReference type="EMBL" id="PEZI01000002">
    <property type="protein sequence ID" value="PIS14935.1"/>
    <property type="molecule type" value="Genomic_DNA"/>
</dbReference>
<protein>
    <recommendedName>
        <fullName evidence="3">Type II toxin-antitoxin system HicB family antitoxin</fullName>
    </recommendedName>
</protein>
<evidence type="ECO:0008006" key="3">
    <source>
        <dbReference type="Google" id="ProtNLM"/>
    </source>
</evidence>
<name>A0A2H0WQN7_9BACT</name>
<dbReference type="AlphaFoldDB" id="A0A2H0WQN7"/>
<dbReference type="Proteomes" id="UP000230775">
    <property type="component" value="Unassembled WGS sequence"/>
</dbReference>
<comment type="caution">
    <text evidence="1">The sequence shown here is derived from an EMBL/GenBank/DDBJ whole genome shotgun (WGS) entry which is preliminary data.</text>
</comment>